<reference evidence="2" key="1">
    <citation type="journal article" date="2019" name="Int. J. Syst. Evol. Microbiol.">
        <title>The Global Catalogue of Microorganisms (GCM) 10K type strain sequencing project: providing services to taxonomists for standard genome sequencing and annotation.</title>
        <authorList>
            <consortium name="The Broad Institute Genomics Platform"/>
            <consortium name="The Broad Institute Genome Sequencing Center for Infectious Disease"/>
            <person name="Wu L."/>
            <person name="Ma J."/>
        </authorList>
    </citation>
    <scope>NUCLEOTIDE SEQUENCE [LARGE SCALE GENOMIC DNA]</scope>
    <source>
        <strain evidence="2">CGMCC 4.7643</strain>
    </source>
</reference>
<name>A0ABW5GWG1_9PSEU</name>
<gene>
    <name evidence="1" type="ORF">ACFSYJ_40055</name>
</gene>
<proteinExistence type="predicted"/>
<dbReference type="Pfam" id="PF14119">
    <property type="entry name" value="DUF4288"/>
    <property type="match status" value="1"/>
</dbReference>
<dbReference type="Proteomes" id="UP001597419">
    <property type="component" value="Unassembled WGS sequence"/>
</dbReference>
<dbReference type="RefSeq" id="WP_345399632.1">
    <property type="nucleotide sequence ID" value="NZ_BAABHG010000010.1"/>
</dbReference>
<sequence>MTTEKPFVAILLYVSTSDAPGHQPLYREDIVLLYARDEQEAREAAQRHADQETGSYHNEAGDLLTLSLKHIVDVAQALYDDIDRGADLYARHFTDYESYRRFEPLLSEKD</sequence>
<accession>A0ABW5GWG1</accession>
<evidence type="ECO:0000313" key="1">
    <source>
        <dbReference type="EMBL" id="MFD2464867.1"/>
    </source>
</evidence>
<comment type="caution">
    <text evidence="1">The sequence shown here is derived from an EMBL/GenBank/DDBJ whole genome shotgun (WGS) entry which is preliminary data.</text>
</comment>
<protein>
    <submittedName>
        <fullName evidence="1">DUF4288 domain-containing protein</fullName>
    </submittedName>
</protein>
<dbReference type="EMBL" id="JBHUKU010000028">
    <property type="protein sequence ID" value="MFD2464867.1"/>
    <property type="molecule type" value="Genomic_DNA"/>
</dbReference>
<evidence type="ECO:0000313" key="2">
    <source>
        <dbReference type="Proteomes" id="UP001597419"/>
    </source>
</evidence>
<dbReference type="InterPro" id="IPR025630">
    <property type="entry name" value="DUF4288"/>
</dbReference>
<keyword evidence="2" id="KW-1185">Reference proteome</keyword>
<organism evidence="1 2">
    <name type="scientific">Amycolatopsis samaneae</name>
    <dbReference type="NCBI Taxonomy" id="664691"/>
    <lineage>
        <taxon>Bacteria</taxon>
        <taxon>Bacillati</taxon>
        <taxon>Actinomycetota</taxon>
        <taxon>Actinomycetes</taxon>
        <taxon>Pseudonocardiales</taxon>
        <taxon>Pseudonocardiaceae</taxon>
        <taxon>Amycolatopsis</taxon>
    </lineage>
</organism>